<dbReference type="PANTHER" id="PTHR13832:SF803">
    <property type="entry name" value="PROTEIN PHOSPHATASE 1G"/>
    <property type="match status" value="1"/>
</dbReference>
<evidence type="ECO:0000259" key="11">
    <source>
        <dbReference type="PROSITE" id="PS51746"/>
    </source>
</evidence>
<evidence type="ECO:0000256" key="4">
    <source>
        <dbReference type="ARBA" id="ARBA00022723"/>
    </source>
</evidence>
<evidence type="ECO:0000256" key="2">
    <source>
        <dbReference type="ARBA" id="ARBA00006702"/>
    </source>
</evidence>
<keyword evidence="5 9" id="KW-0378">Hydrolase</keyword>
<accession>A0ABM1I032</accession>
<feature type="domain" description="PPM-type phosphatase" evidence="11">
    <location>
        <begin position="23"/>
        <end position="606"/>
    </location>
</feature>
<gene>
    <name evidence="13" type="primary">LOC107064898</name>
</gene>
<reference evidence="13" key="1">
    <citation type="submission" date="2025-08" db="UniProtKB">
        <authorList>
            <consortium name="RefSeq"/>
        </authorList>
    </citation>
    <scope>IDENTIFICATION</scope>
    <source>
        <tissue evidence="13">Whole body</tissue>
    </source>
</reference>
<protein>
    <recommendedName>
        <fullName evidence="3">protein-serine/threonine phosphatase</fullName>
        <ecNumber evidence="3">3.1.3.16</ecNumber>
    </recommendedName>
</protein>
<feature type="region of interest" description="Disordered" evidence="10">
    <location>
        <begin position="187"/>
        <end position="432"/>
    </location>
</feature>
<evidence type="ECO:0000313" key="13">
    <source>
        <dbReference type="RefSeq" id="XP_015173569.1"/>
    </source>
</evidence>
<dbReference type="GeneID" id="107064898"/>
<feature type="compositionally biased region" description="Acidic residues" evidence="10">
    <location>
        <begin position="363"/>
        <end position="377"/>
    </location>
</feature>
<keyword evidence="4" id="KW-0479">Metal-binding</keyword>
<feature type="compositionally biased region" description="Acidic residues" evidence="10">
    <location>
        <begin position="384"/>
        <end position="421"/>
    </location>
</feature>
<keyword evidence="12" id="KW-1185">Reference proteome</keyword>
<feature type="compositionally biased region" description="Polar residues" evidence="10">
    <location>
        <begin position="232"/>
        <end position="250"/>
    </location>
</feature>
<keyword evidence="7 9" id="KW-0904">Protein phosphatase</keyword>
<evidence type="ECO:0000256" key="1">
    <source>
        <dbReference type="ARBA" id="ARBA00001936"/>
    </source>
</evidence>
<sequence>MGAYLTKPITKKISSDKVGKNVAFGASSMQGWRISQEDAHNCCIEFDKDVSLFAVYDGHGGHEVATYCARNLPNFIKETEAYKRGDIRQALIDAFLGFDATLAKPEVISILKELANPSPPGCEEDEFNDTDEEENISDLHLEAAMPVDQVIASYQSEMWNVQPNHAENEKCPKRACPYLVVRKGKDKASCSSSGAGCSSSSSAWNTNEADVSSSSQPCGSSVSVTLKKKESSGSNEAEQVLDSTTSNGNIHASVPVVSTADMETAKSADMPDSSEDVKEKVSSPGKSACSVTVTNEVELNGAKSKRIEGADSSKGGGDNVSSSSCTPVENGDAGQQERISSSGRRRVQSSELYQSFLKRKDDELEADDDDDDDENDETFNGVLESDEDDTEDVDEDESDEEDEDKKDMDEDDDEDEDEEDSALNLEEPGSDSGCTAVVAILKGNELYVANAGDSRCVLCRDGQALELSLDHKPEDEPEMERIIKAGGKVSLDGRVNGGLNLSRALGDHAYKRNTVLLPQEQMISALPDVRHITIEPERDEFMILACDGIWNFMSSQGVVQFIKSRLTEKYDNISKICEELFDHCLAPDTFGDGTGCDNMTAVIVRFKPPSSNATNATIAEVCVKDKRSLSPSSPNKESNDCSTEENRMQSCKRLKTEAAI</sequence>
<dbReference type="Pfam" id="PF00481">
    <property type="entry name" value="PP2C"/>
    <property type="match status" value="2"/>
</dbReference>
<dbReference type="PROSITE" id="PS51746">
    <property type="entry name" value="PPM_2"/>
    <property type="match status" value="1"/>
</dbReference>
<dbReference type="InterPro" id="IPR036457">
    <property type="entry name" value="PPM-type-like_dom_sf"/>
</dbReference>
<dbReference type="InterPro" id="IPR000222">
    <property type="entry name" value="PP2C_BS"/>
</dbReference>
<dbReference type="SUPFAM" id="SSF81606">
    <property type="entry name" value="PP2C-like"/>
    <property type="match status" value="2"/>
</dbReference>
<feature type="compositionally biased region" description="Low complexity" evidence="10">
    <location>
        <begin position="189"/>
        <end position="203"/>
    </location>
</feature>
<dbReference type="RefSeq" id="XP_015173569.1">
    <property type="nucleotide sequence ID" value="XM_015318083.1"/>
</dbReference>
<feature type="region of interest" description="Disordered" evidence="10">
    <location>
        <begin position="627"/>
        <end position="660"/>
    </location>
</feature>
<evidence type="ECO:0000256" key="10">
    <source>
        <dbReference type="SAM" id="MobiDB-lite"/>
    </source>
</evidence>
<evidence type="ECO:0000256" key="7">
    <source>
        <dbReference type="ARBA" id="ARBA00022912"/>
    </source>
</evidence>
<dbReference type="InterPro" id="IPR015655">
    <property type="entry name" value="PP2C"/>
</dbReference>
<evidence type="ECO:0000313" key="12">
    <source>
        <dbReference type="Proteomes" id="UP000694924"/>
    </source>
</evidence>
<keyword evidence="6" id="KW-0460">Magnesium</keyword>
<evidence type="ECO:0000256" key="5">
    <source>
        <dbReference type="ARBA" id="ARBA00022801"/>
    </source>
</evidence>
<comment type="similarity">
    <text evidence="2 9">Belongs to the PP2C family.</text>
</comment>
<dbReference type="PROSITE" id="PS01032">
    <property type="entry name" value="PPM_1"/>
    <property type="match status" value="1"/>
</dbReference>
<evidence type="ECO:0000256" key="9">
    <source>
        <dbReference type="RuleBase" id="RU003465"/>
    </source>
</evidence>
<dbReference type="PANTHER" id="PTHR13832">
    <property type="entry name" value="PROTEIN PHOSPHATASE 2C"/>
    <property type="match status" value="1"/>
</dbReference>
<feature type="compositionally biased region" description="Low complexity" evidence="10">
    <location>
        <begin position="211"/>
        <end position="224"/>
    </location>
</feature>
<proteinExistence type="inferred from homology"/>
<dbReference type="SMART" id="SM00332">
    <property type="entry name" value="PP2Cc"/>
    <property type="match status" value="1"/>
</dbReference>
<dbReference type="InterPro" id="IPR001932">
    <property type="entry name" value="PPM-type_phosphatase-like_dom"/>
</dbReference>
<organism evidence="12 13">
    <name type="scientific">Polistes dominula</name>
    <name type="common">European paper wasp</name>
    <name type="synonym">Vespa dominula</name>
    <dbReference type="NCBI Taxonomy" id="743375"/>
    <lineage>
        <taxon>Eukaryota</taxon>
        <taxon>Metazoa</taxon>
        <taxon>Ecdysozoa</taxon>
        <taxon>Arthropoda</taxon>
        <taxon>Hexapoda</taxon>
        <taxon>Insecta</taxon>
        <taxon>Pterygota</taxon>
        <taxon>Neoptera</taxon>
        <taxon>Endopterygota</taxon>
        <taxon>Hymenoptera</taxon>
        <taxon>Apocrita</taxon>
        <taxon>Aculeata</taxon>
        <taxon>Vespoidea</taxon>
        <taxon>Vespidae</taxon>
        <taxon>Polistinae</taxon>
        <taxon>Polistini</taxon>
        <taxon>Polistes</taxon>
    </lineage>
</organism>
<dbReference type="Gene3D" id="3.60.40.10">
    <property type="entry name" value="PPM-type phosphatase domain"/>
    <property type="match status" value="2"/>
</dbReference>
<dbReference type="Proteomes" id="UP000694924">
    <property type="component" value="Unplaced"/>
</dbReference>
<dbReference type="EC" id="3.1.3.16" evidence="3"/>
<name>A0ABM1I032_POLDO</name>
<dbReference type="CDD" id="cd00143">
    <property type="entry name" value="PP2Cc"/>
    <property type="match status" value="1"/>
</dbReference>
<evidence type="ECO:0000256" key="6">
    <source>
        <dbReference type="ARBA" id="ARBA00022842"/>
    </source>
</evidence>
<keyword evidence="8" id="KW-0464">Manganese</keyword>
<evidence type="ECO:0000256" key="3">
    <source>
        <dbReference type="ARBA" id="ARBA00013081"/>
    </source>
</evidence>
<comment type="cofactor">
    <cofactor evidence="1">
        <name>Mn(2+)</name>
        <dbReference type="ChEBI" id="CHEBI:29035"/>
    </cofactor>
</comment>
<evidence type="ECO:0000256" key="8">
    <source>
        <dbReference type="ARBA" id="ARBA00023211"/>
    </source>
</evidence>